<evidence type="ECO:0000313" key="1">
    <source>
        <dbReference type="EMBL" id="KAH3741782.1"/>
    </source>
</evidence>
<organism evidence="1 2">
    <name type="scientific">Dreissena polymorpha</name>
    <name type="common">Zebra mussel</name>
    <name type="synonym">Mytilus polymorpha</name>
    <dbReference type="NCBI Taxonomy" id="45954"/>
    <lineage>
        <taxon>Eukaryota</taxon>
        <taxon>Metazoa</taxon>
        <taxon>Spiralia</taxon>
        <taxon>Lophotrochozoa</taxon>
        <taxon>Mollusca</taxon>
        <taxon>Bivalvia</taxon>
        <taxon>Autobranchia</taxon>
        <taxon>Heteroconchia</taxon>
        <taxon>Euheterodonta</taxon>
        <taxon>Imparidentia</taxon>
        <taxon>Neoheterodontei</taxon>
        <taxon>Myida</taxon>
        <taxon>Dreissenoidea</taxon>
        <taxon>Dreissenidae</taxon>
        <taxon>Dreissena</taxon>
    </lineage>
</organism>
<evidence type="ECO:0000313" key="2">
    <source>
        <dbReference type="Proteomes" id="UP000828390"/>
    </source>
</evidence>
<dbReference type="EMBL" id="JAIWYP010000011">
    <property type="protein sequence ID" value="KAH3741782.1"/>
    <property type="molecule type" value="Genomic_DNA"/>
</dbReference>
<dbReference type="Proteomes" id="UP000828390">
    <property type="component" value="Unassembled WGS sequence"/>
</dbReference>
<name>A0A9D4DAU2_DREPO</name>
<protein>
    <submittedName>
        <fullName evidence="1">Uncharacterized protein</fullName>
    </submittedName>
</protein>
<reference evidence="1" key="1">
    <citation type="journal article" date="2019" name="bioRxiv">
        <title>The Genome of the Zebra Mussel, Dreissena polymorpha: A Resource for Invasive Species Research.</title>
        <authorList>
            <person name="McCartney M.A."/>
            <person name="Auch B."/>
            <person name="Kono T."/>
            <person name="Mallez S."/>
            <person name="Zhang Y."/>
            <person name="Obille A."/>
            <person name="Becker A."/>
            <person name="Abrahante J.E."/>
            <person name="Garbe J."/>
            <person name="Badalamenti J.P."/>
            <person name="Herman A."/>
            <person name="Mangelson H."/>
            <person name="Liachko I."/>
            <person name="Sullivan S."/>
            <person name="Sone E.D."/>
            <person name="Koren S."/>
            <person name="Silverstein K.A.T."/>
            <person name="Beckman K.B."/>
            <person name="Gohl D.M."/>
        </authorList>
    </citation>
    <scope>NUCLEOTIDE SEQUENCE</scope>
    <source>
        <strain evidence="1">Duluth1</strain>
        <tissue evidence="1">Whole animal</tissue>
    </source>
</reference>
<gene>
    <name evidence="1" type="ORF">DPMN_048509</name>
</gene>
<reference evidence="1" key="2">
    <citation type="submission" date="2020-11" db="EMBL/GenBank/DDBJ databases">
        <authorList>
            <person name="McCartney M.A."/>
            <person name="Auch B."/>
            <person name="Kono T."/>
            <person name="Mallez S."/>
            <person name="Becker A."/>
            <person name="Gohl D.M."/>
            <person name="Silverstein K.A.T."/>
            <person name="Koren S."/>
            <person name="Bechman K.B."/>
            <person name="Herman A."/>
            <person name="Abrahante J.E."/>
            <person name="Garbe J."/>
        </authorList>
    </citation>
    <scope>NUCLEOTIDE SEQUENCE</scope>
    <source>
        <strain evidence="1">Duluth1</strain>
        <tissue evidence="1">Whole animal</tissue>
    </source>
</reference>
<keyword evidence="2" id="KW-1185">Reference proteome</keyword>
<proteinExistence type="predicted"/>
<dbReference type="AlphaFoldDB" id="A0A9D4DAU2"/>
<comment type="caution">
    <text evidence="1">The sequence shown here is derived from an EMBL/GenBank/DDBJ whole genome shotgun (WGS) entry which is preliminary data.</text>
</comment>
<accession>A0A9D4DAU2</accession>
<sequence>MTSGCTGLYVTALQAAQACMGQHFTCLYGTALQAAQACMGQHFRLHRLVCDSTSGCTGLYGTALHRLVCDSTSGCTGLYGTALQAVQACMGQHFRLHRLVWDSTSGACIKPHFPRAGLI</sequence>